<dbReference type="PANTHER" id="PTHR45749:SF29">
    <property type="entry name" value="HAT C-TERMINAL DIMERISATION DOMAIN-CONTAINING PROTEIN"/>
    <property type="match status" value="1"/>
</dbReference>
<reference evidence="2" key="1">
    <citation type="journal article" date="2022" name="Int. J. Mol. Sci.">
        <title>Draft Genome of Tanacetum Coccineum: Genomic Comparison of Closely Related Tanacetum-Family Plants.</title>
        <authorList>
            <person name="Yamashiro T."/>
            <person name="Shiraishi A."/>
            <person name="Nakayama K."/>
            <person name="Satake H."/>
        </authorList>
    </citation>
    <scope>NUCLEOTIDE SEQUENCE</scope>
</reference>
<name>A0ABQ5EH76_9ASTR</name>
<dbReference type="Proteomes" id="UP001151760">
    <property type="component" value="Unassembled WGS sequence"/>
</dbReference>
<evidence type="ECO:0000313" key="2">
    <source>
        <dbReference type="EMBL" id="GJT50268.1"/>
    </source>
</evidence>
<dbReference type="InterPro" id="IPR008906">
    <property type="entry name" value="HATC_C_dom"/>
</dbReference>
<proteinExistence type="predicted"/>
<gene>
    <name evidence="2" type="ORF">Tco_0976425</name>
</gene>
<accession>A0ABQ5EH76</accession>
<dbReference type="PANTHER" id="PTHR45749">
    <property type="match status" value="1"/>
</dbReference>
<protein>
    <submittedName>
        <fullName evidence="2">52 kDa repressor of the inhibitor of the protein kinase-like protein</fullName>
    </submittedName>
</protein>
<sequence>MLDNKNPVGSFISLGQTLVSANEAFELGFFNPDVNEIDDVDANEIDDIDVNEDHAEKVNESLPKVNYNIFDVRVWDGLRSNMKDELVSKWPIRTTNLDYPKDKIEDTPGLGLFNVLQDVLKSLNLDIKYIRGQGYDNGSNMKGKHQVSKKLQSKDMLLDVSLKNLKGLVRYLEIYRESGLDNAISEAKQIAETLDIEPAFTIKRAPFDIALVQLNSRFKQMRYFESIFGFMFDASKLAYLDDANLKECCLNLESPLTNDEDCDIDGKDLFIELQIFQEMLPKGAYDGERPWSSIEIMEFTKKIDMFPNVLLACKILLTIPVMVASAEMSFSKLKILKSYLRSTMSQERLNGLANVM</sequence>
<keyword evidence="3" id="KW-1185">Reference proteome</keyword>
<organism evidence="2 3">
    <name type="scientific">Tanacetum coccineum</name>
    <dbReference type="NCBI Taxonomy" id="301880"/>
    <lineage>
        <taxon>Eukaryota</taxon>
        <taxon>Viridiplantae</taxon>
        <taxon>Streptophyta</taxon>
        <taxon>Embryophyta</taxon>
        <taxon>Tracheophyta</taxon>
        <taxon>Spermatophyta</taxon>
        <taxon>Magnoliopsida</taxon>
        <taxon>eudicotyledons</taxon>
        <taxon>Gunneridae</taxon>
        <taxon>Pentapetalae</taxon>
        <taxon>asterids</taxon>
        <taxon>campanulids</taxon>
        <taxon>Asterales</taxon>
        <taxon>Asteraceae</taxon>
        <taxon>Asteroideae</taxon>
        <taxon>Anthemideae</taxon>
        <taxon>Anthemidinae</taxon>
        <taxon>Tanacetum</taxon>
    </lineage>
</organism>
<evidence type="ECO:0000313" key="3">
    <source>
        <dbReference type="Proteomes" id="UP001151760"/>
    </source>
</evidence>
<dbReference type="EMBL" id="BQNB010016306">
    <property type="protein sequence ID" value="GJT50268.1"/>
    <property type="molecule type" value="Genomic_DNA"/>
</dbReference>
<feature type="domain" description="HAT C-terminal dimerisation" evidence="1">
    <location>
        <begin position="296"/>
        <end position="354"/>
    </location>
</feature>
<evidence type="ECO:0000259" key="1">
    <source>
        <dbReference type="Pfam" id="PF05699"/>
    </source>
</evidence>
<reference evidence="2" key="2">
    <citation type="submission" date="2022-01" db="EMBL/GenBank/DDBJ databases">
        <authorList>
            <person name="Yamashiro T."/>
            <person name="Shiraishi A."/>
            <person name="Satake H."/>
            <person name="Nakayama K."/>
        </authorList>
    </citation>
    <scope>NUCLEOTIDE SEQUENCE</scope>
</reference>
<comment type="caution">
    <text evidence="2">The sequence shown here is derived from an EMBL/GenBank/DDBJ whole genome shotgun (WGS) entry which is preliminary data.</text>
</comment>
<dbReference type="Pfam" id="PF05699">
    <property type="entry name" value="Dimer_Tnp_hAT"/>
    <property type="match status" value="1"/>
</dbReference>